<dbReference type="AlphaFoldDB" id="C0E041"/>
<proteinExistence type="predicted"/>
<comment type="caution">
    <text evidence="2">The sequence shown here is derived from an EMBL/GenBank/DDBJ whole genome shotgun (WGS) entry which is preliminary data.</text>
</comment>
<keyword evidence="1" id="KW-0472">Membrane</keyword>
<protein>
    <submittedName>
        <fullName evidence="2">Uncharacterized protein</fullName>
    </submittedName>
</protein>
<dbReference type="EMBL" id="ACEB01000004">
    <property type="protein sequence ID" value="EEG27931.1"/>
    <property type="molecule type" value="Genomic_DNA"/>
</dbReference>
<evidence type="ECO:0000256" key="1">
    <source>
        <dbReference type="SAM" id="Phobius"/>
    </source>
</evidence>
<evidence type="ECO:0000313" key="3">
    <source>
        <dbReference type="Proteomes" id="UP000006247"/>
    </source>
</evidence>
<feature type="transmembrane region" description="Helical" evidence="1">
    <location>
        <begin position="12"/>
        <end position="32"/>
    </location>
</feature>
<dbReference type="HOGENOM" id="CLU_3268720_0_0_11"/>
<keyword evidence="1" id="KW-0812">Transmembrane</keyword>
<sequence length="41" mass="4620">MVNKITGSTLANHYICIDEILLIPYLVVWVGLFPSFNPDLV</sequence>
<organism evidence="2 3">
    <name type="scientific">Corynebacterium matruchotii ATCC 33806</name>
    <dbReference type="NCBI Taxonomy" id="566549"/>
    <lineage>
        <taxon>Bacteria</taxon>
        <taxon>Bacillati</taxon>
        <taxon>Actinomycetota</taxon>
        <taxon>Actinomycetes</taxon>
        <taxon>Mycobacteriales</taxon>
        <taxon>Corynebacteriaceae</taxon>
        <taxon>Corynebacterium</taxon>
    </lineage>
</organism>
<name>C0E041_9CORY</name>
<dbReference type="Proteomes" id="UP000006247">
    <property type="component" value="Unassembled WGS sequence"/>
</dbReference>
<gene>
    <name evidence="2" type="ORF">CORMATOL_00340</name>
</gene>
<evidence type="ECO:0000313" key="2">
    <source>
        <dbReference type="EMBL" id="EEG27931.1"/>
    </source>
</evidence>
<keyword evidence="1" id="KW-1133">Transmembrane helix</keyword>
<reference evidence="2 3" key="1">
    <citation type="submission" date="2009-01" db="EMBL/GenBank/DDBJ databases">
        <authorList>
            <person name="Fulton L."/>
            <person name="Clifton S."/>
            <person name="Chinwalla A.T."/>
            <person name="Mitreva M."/>
            <person name="Sodergren E."/>
            <person name="Weinstock G."/>
            <person name="Clifton S."/>
            <person name="Dooling D.J."/>
            <person name="Fulton B."/>
            <person name="Minx P."/>
            <person name="Pepin K.H."/>
            <person name="Johnson M."/>
            <person name="Bhonagiri V."/>
            <person name="Nash W.E."/>
            <person name="Mardis E.R."/>
            <person name="Wilson R.K."/>
        </authorList>
    </citation>
    <scope>NUCLEOTIDE SEQUENCE [LARGE SCALE GENOMIC DNA]</scope>
    <source>
        <strain evidence="2 3">ATCC 33806</strain>
    </source>
</reference>
<accession>C0E041</accession>